<dbReference type="PANTHER" id="PTHR15346">
    <property type="entry name" value="DYNACTIN SUBUNIT"/>
    <property type="match status" value="1"/>
</dbReference>
<evidence type="ECO:0000256" key="11">
    <source>
        <dbReference type="SAM" id="Phobius"/>
    </source>
</evidence>
<keyword evidence="6 11" id="KW-0812">Transmembrane</keyword>
<dbReference type="AlphaFoldDB" id="A0A820GNB8"/>
<protein>
    <submittedName>
        <fullName evidence="12">Uncharacterized protein</fullName>
    </submittedName>
</protein>
<accession>A0A820GNB8</accession>
<keyword evidence="7 11" id="KW-1133">Transmembrane helix</keyword>
<evidence type="ECO:0000256" key="10">
    <source>
        <dbReference type="SAM" id="Coils"/>
    </source>
</evidence>
<dbReference type="GO" id="GO:0007017">
    <property type="term" value="P:microtubule-based process"/>
    <property type="evidence" value="ECO:0007669"/>
    <property type="project" value="InterPro"/>
</dbReference>
<dbReference type="InterPro" id="IPR019397">
    <property type="entry name" value="Uncharacterised_TMEM39"/>
</dbReference>
<dbReference type="GO" id="GO:0016020">
    <property type="term" value="C:membrane"/>
    <property type="evidence" value="ECO:0007669"/>
    <property type="project" value="UniProtKB-SubCell"/>
</dbReference>
<name>A0A820GNB8_9BILA</name>
<evidence type="ECO:0000256" key="5">
    <source>
        <dbReference type="ARBA" id="ARBA00022490"/>
    </source>
</evidence>
<evidence type="ECO:0000256" key="9">
    <source>
        <dbReference type="ARBA" id="ARBA00023136"/>
    </source>
</evidence>
<dbReference type="GO" id="GO:0005737">
    <property type="term" value="C:cytoplasm"/>
    <property type="evidence" value="ECO:0007669"/>
    <property type="project" value="UniProtKB-SubCell"/>
</dbReference>
<feature type="transmembrane region" description="Helical" evidence="11">
    <location>
        <begin position="63"/>
        <end position="84"/>
    </location>
</feature>
<dbReference type="EMBL" id="CAJOBQ010000174">
    <property type="protein sequence ID" value="CAF4282714.1"/>
    <property type="molecule type" value="Genomic_DNA"/>
</dbReference>
<evidence type="ECO:0000256" key="8">
    <source>
        <dbReference type="ARBA" id="ARBA00023017"/>
    </source>
</evidence>
<evidence type="ECO:0000256" key="1">
    <source>
        <dbReference type="ARBA" id="ARBA00004141"/>
    </source>
</evidence>
<dbReference type="GO" id="GO:0030286">
    <property type="term" value="C:dynein complex"/>
    <property type="evidence" value="ECO:0007669"/>
    <property type="project" value="UniProtKB-KW"/>
</dbReference>
<comment type="subcellular location">
    <subcellularLocation>
        <location evidence="2">Cytoplasm</location>
    </subcellularLocation>
    <subcellularLocation>
        <location evidence="1">Membrane</location>
        <topology evidence="1">Multi-pass membrane protein</topology>
    </subcellularLocation>
</comment>
<dbReference type="GO" id="GO:0005869">
    <property type="term" value="C:dynactin complex"/>
    <property type="evidence" value="ECO:0007669"/>
    <property type="project" value="InterPro"/>
</dbReference>
<feature type="transmembrane region" description="Helical" evidence="11">
    <location>
        <begin position="247"/>
        <end position="268"/>
    </location>
</feature>
<gene>
    <name evidence="12" type="ORF">TSG867_LOCUS5092</name>
</gene>
<evidence type="ECO:0000256" key="7">
    <source>
        <dbReference type="ARBA" id="ARBA00022989"/>
    </source>
</evidence>
<evidence type="ECO:0000313" key="12">
    <source>
        <dbReference type="EMBL" id="CAF4282714.1"/>
    </source>
</evidence>
<evidence type="ECO:0000313" key="13">
    <source>
        <dbReference type="Proteomes" id="UP000663862"/>
    </source>
</evidence>
<comment type="similarity">
    <text evidence="3">Belongs to the dynactin subunit 2 family.</text>
</comment>
<keyword evidence="9 11" id="KW-0472">Membrane</keyword>
<evidence type="ECO:0000256" key="4">
    <source>
        <dbReference type="ARBA" id="ARBA00010737"/>
    </source>
</evidence>
<keyword evidence="10" id="KW-0175">Coiled coil</keyword>
<comment type="caution">
    <text evidence="12">The sequence shown here is derived from an EMBL/GenBank/DDBJ whole genome shotgun (WGS) entry which is preliminary data.</text>
</comment>
<dbReference type="Proteomes" id="UP000663862">
    <property type="component" value="Unassembled WGS sequence"/>
</dbReference>
<dbReference type="InterPro" id="IPR028133">
    <property type="entry name" value="Dynamitin"/>
</dbReference>
<feature type="transmembrane region" description="Helical" evidence="11">
    <location>
        <begin position="217"/>
        <end position="241"/>
    </location>
</feature>
<dbReference type="Pfam" id="PF04912">
    <property type="entry name" value="Dynamitin"/>
    <property type="match status" value="1"/>
</dbReference>
<reference evidence="12" key="1">
    <citation type="submission" date="2021-02" db="EMBL/GenBank/DDBJ databases">
        <authorList>
            <person name="Nowell W R."/>
        </authorList>
    </citation>
    <scope>NUCLEOTIDE SEQUENCE</scope>
</reference>
<evidence type="ECO:0000256" key="2">
    <source>
        <dbReference type="ARBA" id="ARBA00004496"/>
    </source>
</evidence>
<feature type="transmembrane region" description="Helical" evidence="11">
    <location>
        <begin position="110"/>
        <end position="140"/>
    </location>
</feature>
<dbReference type="Pfam" id="PF10271">
    <property type="entry name" value="Tmp39"/>
    <property type="match status" value="1"/>
</dbReference>
<comment type="similarity">
    <text evidence="4">Belongs to the TMEM39 family.</text>
</comment>
<evidence type="ECO:0000256" key="3">
    <source>
        <dbReference type="ARBA" id="ARBA00006176"/>
    </source>
</evidence>
<keyword evidence="5" id="KW-0963">Cytoplasm</keyword>
<feature type="coiled-coil region" evidence="10">
    <location>
        <begin position="434"/>
        <end position="480"/>
    </location>
</feature>
<organism evidence="12 13">
    <name type="scientific">Rotaria socialis</name>
    <dbReference type="NCBI Taxonomy" id="392032"/>
    <lineage>
        <taxon>Eukaryota</taxon>
        <taxon>Metazoa</taxon>
        <taxon>Spiralia</taxon>
        <taxon>Gnathifera</taxon>
        <taxon>Rotifera</taxon>
        <taxon>Eurotatoria</taxon>
        <taxon>Bdelloidea</taxon>
        <taxon>Philodinida</taxon>
        <taxon>Philodinidae</taxon>
        <taxon>Rotaria</taxon>
    </lineage>
</organism>
<keyword evidence="8" id="KW-0243">Dynein</keyword>
<proteinExistence type="inferred from homology"/>
<evidence type="ECO:0000256" key="6">
    <source>
        <dbReference type="ARBA" id="ARBA00022692"/>
    </source>
</evidence>
<sequence>MHQRNSNINMTATFIPSPRSSSVQQNEPVHARLVAFCSTSSGSLSTNEIEHRYVPRPFIESDFLFESCLVVFKIITLFLQYILIYKSEKWIGPFSTPTDSFIHWNHIDRYVMIILIIFCLSLQEKLFLLQAIINAVVLIYSFWYYSWKYVLLFTYPLFCALLINQDNNPKSNHHHQQQQVSISSDNLPGHWCSENACHLRSETDCLHIEFQLRIRHVLFSSFLATYYICIVPVAFCNTYYIRLDLILLLQYGVILFISLIMIYTSHYLPLELLTVFHRNGKHLGSWHCLTKNNNTVMIQPWDEKNQIAYQPNSIVKHKQHIYRSSNSCTSVAEPDITMMKKLDYVNLPGIVNDQPDCFETPDYPGNEQFHDVGHDHSDAVNQFDINAKEVHDTFNGKYLNGKVANFSDSSVKARGYVQHGIYQNHAENESETPIERYKRLMAELQELEEEFNKVSKESLNKEESESLNTLVQHIQQLQEHTSKVYGAKFLLNERDTSGLLAKLVASKQEAKQTNAGQNNSDTFKLYINPATVANSSTSPFQLSEIEQKISKLENLVGLNEQQPIESKSLLSSLEQLTTRVNLLDGTNIDGIDAKLSNVLTRLNSINDKKTLVDEQDKQSKAVELFDMMSRWETMAANLPIIQQRLIALNELHQQAFQFSTALSHYEAEQQALKTSLNANDQLIKQLKTTFESNLDSLQSQLKNIDQKLVTSGNLKKK</sequence>